<gene>
    <name evidence="4" type="ORF">O6R05_08150</name>
</gene>
<dbReference type="InterPro" id="IPR015421">
    <property type="entry name" value="PyrdxlP-dep_Trfase_major"/>
</dbReference>
<dbReference type="PANTHER" id="PTHR42885">
    <property type="entry name" value="HISTIDINOL-PHOSPHATE AMINOTRANSFERASE-RELATED"/>
    <property type="match status" value="1"/>
</dbReference>
<dbReference type="EMBL" id="CP115667">
    <property type="protein sequence ID" value="WBW49963.1"/>
    <property type="molecule type" value="Genomic_DNA"/>
</dbReference>
<keyword evidence="2" id="KW-0663">Pyridoxal phosphate</keyword>
<protein>
    <submittedName>
        <fullName evidence="4">Histidinol-phosphate transaminase</fullName>
    </submittedName>
</protein>
<keyword evidence="5" id="KW-1185">Reference proteome</keyword>
<dbReference type="RefSeq" id="WP_271191494.1">
    <property type="nucleotide sequence ID" value="NZ_CP115667.1"/>
</dbReference>
<dbReference type="InterPro" id="IPR004839">
    <property type="entry name" value="Aminotransferase_I/II_large"/>
</dbReference>
<dbReference type="Gene3D" id="3.90.1150.10">
    <property type="entry name" value="Aspartate Aminotransferase, domain 1"/>
    <property type="match status" value="1"/>
</dbReference>
<reference evidence="4 5" key="1">
    <citation type="submission" date="2023-01" db="EMBL/GenBank/DDBJ databases">
        <authorList>
            <person name="Lee S.H."/>
            <person name="Jung H.S."/>
            <person name="Yun J.U."/>
        </authorList>
    </citation>
    <scope>NUCLEOTIDE SEQUENCE [LARGE SCALE GENOMIC DNA]</scope>
    <source>
        <strain evidence="4 5">CBA3646</strain>
    </source>
</reference>
<dbReference type="Pfam" id="PF00155">
    <property type="entry name" value="Aminotran_1_2"/>
    <property type="match status" value="1"/>
</dbReference>
<evidence type="ECO:0000259" key="3">
    <source>
        <dbReference type="Pfam" id="PF00155"/>
    </source>
</evidence>
<evidence type="ECO:0000313" key="4">
    <source>
        <dbReference type="EMBL" id="WBW49963.1"/>
    </source>
</evidence>
<organism evidence="4 5">
    <name type="scientific">Peptoniphilus equinus</name>
    <dbReference type="NCBI Taxonomy" id="3016343"/>
    <lineage>
        <taxon>Bacteria</taxon>
        <taxon>Bacillati</taxon>
        <taxon>Bacillota</taxon>
        <taxon>Tissierellia</taxon>
        <taxon>Tissierellales</taxon>
        <taxon>Peptoniphilaceae</taxon>
        <taxon>Peptoniphilus</taxon>
    </lineage>
</organism>
<dbReference type="InterPro" id="IPR015424">
    <property type="entry name" value="PyrdxlP-dep_Trfase"/>
</dbReference>
<comment type="cofactor">
    <cofactor evidence="1">
        <name>pyridoxal 5'-phosphate</name>
        <dbReference type="ChEBI" id="CHEBI:597326"/>
    </cofactor>
</comment>
<dbReference type="Proteomes" id="UP001210339">
    <property type="component" value="Chromosome"/>
</dbReference>
<dbReference type="SUPFAM" id="SSF53383">
    <property type="entry name" value="PLP-dependent transferases"/>
    <property type="match status" value="1"/>
</dbReference>
<feature type="domain" description="Aminotransferase class I/classII large" evidence="3">
    <location>
        <begin position="23"/>
        <end position="351"/>
    </location>
</feature>
<dbReference type="Gene3D" id="3.40.640.10">
    <property type="entry name" value="Type I PLP-dependent aspartate aminotransferase-like (Major domain)"/>
    <property type="match status" value="1"/>
</dbReference>
<name>A0ABY7QVM7_9FIRM</name>
<evidence type="ECO:0000256" key="1">
    <source>
        <dbReference type="ARBA" id="ARBA00001933"/>
    </source>
</evidence>
<accession>A0ABY7QVM7</accession>
<sequence length="362" mass="40709">MMKQQHGANIFELARHYGFSEDQILDFSSNINPLGPSPKALSALRDNLNLCTTYPDPEYTDLKAAIRKYSHYSGPVLLGAGTTELFHSYIQALHPKHGAILEPCYSEYARELTMAGATVHRYFLHEEEHYALNMDDFLTFVTQESIDTVIFANPNNPTGTLVSPTALEALLQTGCHVLIDETYIEFTDVNTTSAIPLLARYDNLFITRSTSKFFATPGIRLGYGLTANTELYHALDSATMLWNINIYAAFLATHMFADTAYHDAVYAHIKKERTLALKNLADITQLTCYPSFGNFILCKIENERTAKDLRDALLQNAVVIRDCADFKGLTPYHFRFCVLHAEQNAALIRHISAFFKNSISIL</sequence>
<dbReference type="InterPro" id="IPR015422">
    <property type="entry name" value="PyrdxlP-dep_Trfase_small"/>
</dbReference>
<dbReference type="CDD" id="cd00609">
    <property type="entry name" value="AAT_like"/>
    <property type="match status" value="1"/>
</dbReference>
<evidence type="ECO:0000313" key="5">
    <source>
        <dbReference type="Proteomes" id="UP001210339"/>
    </source>
</evidence>
<evidence type="ECO:0000256" key="2">
    <source>
        <dbReference type="ARBA" id="ARBA00022898"/>
    </source>
</evidence>
<dbReference type="PANTHER" id="PTHR42885:SF1">
    <property type="entry name" value="THREONINE-PHOSPHATE DECARBOXYLASE"/>
    <property type="match status" value="1"/>
</dbReference>
<proteinExistence type="predicted"/>